<sequence length="147" mass="16659">MQTQLDKRFGFLVSDVGRLCGKRFDDLAKSSLDLTRAQCRALAYLSHYGEMNQARLADLMEVAPISAGRLLDRMEEGGWIERLPNPDDRRERQVRMTAKAQKALNAARRVGDEIAEEALSGFSEQEHEQLIAMLGRVRANLSRIVDR</sequence>
<dbReference type="SUPFAM" id="SSF46785">
    <property type="entry name" value="Winged helix' DNA-binding domain"/>
    <property type="match status" value="1"/>
</dbReference>
<dbReference type="SMART" id="SM00347">
    <property type="entry name" value="HTH_MARR"/>
    <property type="match status" value="1"/>
</dbReference>
<dbReference type="GO" id="GO:0003700">
    <property type="term" value="F:DNA-binding transcription factor activity"/>
    <property type="evidence" value="ECO:0007669"/>
    <property type="project" value="InterPro"/>
</dbReference>
<dbReference type="PANTHER" id="PTHR33164:SF64">
    <property type="entry name" value="TRANSCRIPTIONAL REGULATOR SLYA"/>
    <property type="match status" value="1"/>
</dbReference>
<organism evidence="5 6">
    <name type="scientific">Caballeronia choica</name>
    <dbReference type="NCBI Taxonomy" id="326476"/>
    <lineage>
        <taxon>Bacteria</taxon>
        <taxon>Pseudomonadati</taxon>
        <taxon>Pseudomonadota</taxon>
        <taxon>Betaproteobacteria</taxon>
        <taxon>Burkholderiales</taxon>
        <taxon>Burkholderiaceae</taxon>
        <taxon>Caballeronia</taxon>
    </lineage>
</organism>
<dbReference type="PROSITE" id="PS01117">
    <property type="entry name" value="HTH_MARR_1"/>
    <property type="match status" value="1"/>
</dbReference>
<keyword evidence="3" id="KW-0804">Transcription</keyword>
<dbReference type="GO" id="GO:0006950">
    <property type="term" value="P:response to stress"/>
    <property type="evidence" value="ECO:0007669"/>
    <property type="project" value="TreeGrafter"/>
</dbReference>
<evidence type="ECO:0000256" key="2">
    <source>
        <dbReference type="ARBA" id="ARBA00023125"/>
    </source>
</evidence>
<dbReference type="InterPro" id="IPR023187">
    <property type="entry name" value="Tscrpt_reg_MarR-type_CS"/>
</dbReference>
<dbReference type="InterPro" id="IPR039422">
    <property type="entry name" value="MarR/SlyA-like"/>
</dbReference>
<dbReference type="InterPro" id="IPR036390">
    <property type="entry name" value="WH_DNA-bd_sf"/>
</dbReference>
<evidence type="ECO:0000256" key="3">
    <source>
        <dbReference type="ARBA" id="ARBA00023163"/>
    </source>
</evidence>
<dbReference type="InterPro" id="IPR000835">
    <property type="entry name" value="HTH_MarR-typ"/>
</dbReference>
<keyword evidence="1" id="KW-0805">Transcription regulation</keyword>
<comment type="caution">
    <text evidence="5">The sequence shown here is derived from an EMBL/GenBank/DDBJ whole genome shotgun (WGS) entry which is preliminary data.</text>
</comment>
<dbReference type="OrthoDB" id="32523at2"/>
<dbReference type="PANTHER" id="PTHR33164">
    <property type="entry name" value="TRANSCRIPTIONAL REGULATOR, MARR FAMILY"/>
    <property type="match status" value="1"/>
</dbReference>
<reference evidence="5" key="1">
    <citation type="submission" date="2016-01" db="EMBL/GenBank/DDBJ databases">
        <authorList>
            <person name="Peeters C."/>
        </authorList>
    </citation>
    <scope>NUCLEOTIDE SEQUENCE [LARGE SCALE GENOMIC DNA]</scope>
    <source>
        <strain evidence="5">LMG 22940</strain>
    </source>
</reference>
<keyword evidence="6" id="KW-1185">Reference proteome</keyword>
<dbReference type="Pfam" id="PF01047">
    <property type="entry name" value="MarR"/>
    <property type="match status" value="1"/>
</dbReference>
<evidence type="ECO:0000313" key="5">
    <source>
        <dbReference type="EMBL" id="SAL71082.1"/>
    </source>
</evidence>
<dbReference type="GO" id="GO:0003677">
    <property type="term" value="F:DNA binding"/>
    <property type="evidence" value="ECO:0007669"/>
    <property type="project" value="UniProtKB-KW"/>
</dbReference>
<name>A0A158JQC8_9BURK</name>
<evidence type="ECO:0000256" key="1">
    <source>
        <dbReference type="ARBA" id="ARBA00023015"/>
    </source>
</evidence>
<accession>A0A158JQC8</accession>
<evidence type="ECO:0000259" key="4">
    <source>
        <dbReference type="PROSITE" id="PS50995"/>
    </source>
</evidence>
<dbReference type="PRINTS" id="PR00598">
    <property type="entry name" value="HTHMARR"/>
</dbReference>
<proteinExistence type="predicted"/>
<feature type="domain" description="HTH marR-type" evidence="4">
    <location>
        <begin position="1"/>
        <end position="139"/>
    </location>
</feature>
<dbReference type="EMBL" id="FCON02000046">
    <property type="protein sequence ID" value="SAL71082.1"/>
    <property type="molecule type" value="Genomic_DNA"/>
</dbReference>
<dbReference type="AlphaFoldDB" id="A0A158JQC8"/>
<protein>
    <submittedName>
        <fullName evidence="5">MarR family transcriptional regulator</fullName>
    </submittedName>
</protein>
<dbReference type="PROSITE" id="PS50995">
    <property type="entry name" value="HTH_MARR_2"/>
    <property type="match status" value="1"/>
</dbReference>
<dbReference type="Gene3D" id="1.10.10.10">
    <property type="entry name" value="Winged helix-like DNA-binding domain superfamily/Winged helix DNA-binding domain"/>
    <property type="match status" value="1"/>
</dbReference>
<dbReference type="Proteomes" id="UP000054770">
    <property type="component" value="Unassembled WGS sequence"/>
</dbReference>
<gene>
    <name evidence="5" type="ORF">AWB68_04095</name>
</gene>
<dbReference type="InterPro" id="IPR036388">
    <property type="entry name" value="WH-like_DNA-bd_sf"/>
</dbReference>
<evidence type="ECO:0000313" key="6">
    <source>
        <dbReference type="Proteomes" id="UP000054770"/>
    </source>
</evidence>
<keyword evidence="2" id="KW-0238">DNA-binding</keyword>
<dbReference type="RefSeq" id="WP_087646180.1">
    <property type="nucleotide sequence ID" value="NZ_FCON02000046.1"/>
</dbReference>